<gene>
    <name evidence="4" type="ORF">GCM10011534_23160</name>
</gene>
<dbReference type="AlphaFoldDB" id="A0A917WGB0"/>
<evidence type="ECO:0000256" key="1">
    <source>
        <dbReference type="ARBA" id="ARBA00022737"/>
    </source>
</evidence>
<feature type="transmembrane region" description="Helical" evidence="3">
    <location>
        <begin position="57"/>
        <end position="79"/>
    </location>
</feature>
<dbReference type="EMBL" id="BMLF01000002">
    <property type="protein sequence ID" value="GGM00733.1"/>
    <property type="molecule type" value="Genomic_DNA"/>
</dbReference>
<protein>
    <recommendedName>
        <fullName evidence="6">Pentapeptide repeat-containing protein</fullName>
    </recommendedName>
</protein>
<keyword evidence="5" id="KW-1185">Reference proteome</keyword>
<keyword evidence="3" id="KW-0472">Membrane</keyword>
<feature type="coiled-coil region" evidence="2">
    <location>
        <begin position="165"/>
        <end position="201"/>
    </location>
</feature>
<reference evidence="4" key="2">
    <citation type="submission" date="2020-09" db="EMBL/GenBank/DDBJ databases">
        <authorList>
            <person name="Sun Q."/>
            <person name="Zhou Y."/>
        </authorList>
    </citation>
    <scope>NUCLEOTIDE SEQUENCE</scope>
    <source>
        <strain evidence="4">CGMCC 1.6293</strain>
    </source>
</reference>
<reference evidence="4" key="1">
    <citation type="journal article" date="2014" name="Int. J. Syst. Evol. Microbiol.">
        <title>Complete genome sequence of Corynebacterium casei LMG S-19264T (=DSM 44701T), isolated from a smear-ripened cheese.</title>
        <authorList>
            <consortium name="US DOE Joint Genome Institute (JGI-PGF)"/>
            <person name="Walter F."/>
            <person name="Albersmeier A."/>
            <person name="Kalinowski J."/>
            <person name="Ruckert C."/>
        </authorList>
    </citation>
    <scope>NUCLEOTIDE SEQUENCE</scope>
    <source>
        <strain evidence="4">CGMCC 1.6293</strain>
    </source>
</reference>
<keyword evidence="3" id="KW-1133">Transmembrane helix</keyword>
<dbReference type="PANTHER" id="PTHR47485">
    <property type="entry name" value="THYLAKOID LUMENAL 17.4 KDA PROTEIN, CHLOROPLASTIC"/>
    <property type="match status" value="1"/>
</dbReference>
<accession>A0A917WGB0</accession>
<comment type="caution">
    <text evidence="4">The sequence shown here is derived from an EMBL/GenBank/DDBJ whole genome shotgun (WGS) entry which is preliminary data.</text>
</comment>
<evidence type="ECO:0000256" key="3">
    <source>
        <dbReference type="SAM" id="Phobius"/>
    </source>
</evidence>
<evidence type="ECO:0008006" key="6">
    <source>
        <dbReference type="Google" id="ProtNLM"/>
    </source>
</evidence>
<evidence type="ECO:0000313" key="4">
    <source>
        <dbReference type="EMBL" id="GGM00733.1"/>
    </source>
</evidence>
<dbReference type="RefSeq" id="WP_028287805.1">
    <property type="nucleotide sequence ID" value="NZ_BMLF01000002.1"/>
</dbReference>
<keyword evidence="3" id="KW-0812">Transmembrane</keyword>
<dbReference type="Proteomes" id="UP000649829">
    <property type="component" value="Unassembled WGS sequence"/>
</dbReference>
<feature type="transmembrane region" description="Helical" evidence="3">
    <location>
        <begin position="140"/>
        <end position="162"/>
    </location>
</feature>
<feature type="transmembrane region" description="Helical" evidence="3">
    <location>
        <begin position="30"/>
        <end position="51"/>
    </location>
</feature>
<keyword evidence="1" id="KW-0677">Repeat</keyword>
<proteinExistence type="predicted"/>
<dbReference type="Gene3D" id="2.160.20.80">
    <property type="entry name" value="E3 ubiquitin-protein ligase SopA"/>
    <property type="match status" value="2"/>
</dbReference>
<name>A0A917WGB0_9RHOB</name>
<dbReference type="PANTHER" id="PTHR47485:SF1">
    <property type="entry name" value="THYLAKOID LUMENAL 17.4 KDA PROTEIN, CHLOROPLASTIC"/>
    <property type="match status" value="1"/>
</dbReference>
<dbReference type="InterPro" id="IPR001646">
    <property type="entry name" value="5peptide_repeat"/>
</dbReference>
<dbReference type="SUPFAM" id="SSF141571">
    <property type="entry name" value="Pentapeptide repeat-like"/>
    <property type="match status" value="1"/>
</dbReference>
<evidence type="ECO:0000313" key="5">
    <source>
        <dbReference type="Proteomes" id="UP000649829"/>
    </source>
</evidence>
<dbReference type="Pfam" id="PF00805">
    <property type="entry name" value="Pentapeptide"/>
    <property type="match status" value="2"/>
</dbReference>
<evidence type="ECO:0000256" key="2">
    <source>
        <dbReference type="SAM" id="Coils"/>
    </source>
</evidence>
<keyword evidence="2" id="KW-0175">Coiled coil</keyword>
<organism evidence="4 5">
    <name type="scientific">Pseudooceanicola nanhaiensis</name>
    <dbReference type="NCBI Taxonomy" id="375761"/>
    <lineage>
        <taxon>Bacteria</taxon>
        <taxon>Pseudomonadati</taxon>
        <taxon>Pseudomonadota</taxon>
        <taxon>Alphaproteobacteria</taxon>
        <taxon>Rhodobacterales</taxon>
        <taxon>Paracoccaceae</taxon>
        <taxon>Pseudooceanicola</taxon>
    </lineage>
</organism>
<sequence>MSETSEGEERPGPTLLDLGRERRAGGLMTVLVFVFGLAAGVLMAFSGYAVLEESASLLLTVFLTVIFFITFLGALLYILKGPITRRVFGVAGTQLELFAKPLDEVASGAIQRDLDRVSAASRMLIQIAMARYAWASTRKWIIGALTGLIAAMAALAGTALLFKQNELIEHETRLLEEQNAKIELQNELLIQDVQLAEAERNAQIAVEITAIAQLLGGAMTRADEREKSMASASGQPVKGGVGSFRPVVNPWLDLGKPLIMRITSASRAAKPYRFLDAPLRAHDDDDKLRVAMETRRADLPASYERMKKTWGWTDPPEVSRLIDRAASPERAQLLQVLISSGIENYEFLNHFGLDLSFAHAEDTDLTGLTLQGAQLSYASFDRARVLDTDFAGAQLENARFRKARLERVAFRGLPYRQLRAPFQADDPAVFMTAVNGADFSGSLLREVDLSAVHGSATRFDGATLVATDFAGSDLSGATFRGAVIVSAGFEGSGLRSVDFDGAHVFAEDFLDRLAEAAAPETFRRDRFRQVEAEMADAMATVSAFSMLGEAQARELGGERVWRIERVGAIED</sequence>